<reference evidence="1 2" key="1">
    <citation type="submission" date="2013-11" db="EMBL/GenBank/DDBJ databases">
        <title>Genome sequencing of Stegodyphus mimosarum.</title>
        <authorList>
            <person name="Bechsgaard J."/>
        </authorList>
    </citation>
    <scope>NUCLEOTIDE SEQUENCE [LARGE SCALE GENOMIC DNA]</scope>
</reference>
<accession>A0A087UZU8</accession>
<sequence>MQIKSMSTWKNTTKSCYFALQISLILIILIPFTCPQAVRNTMVLNNNPSSFNSALLYSQMNMNNFPGQSSMTQMFGSGSRRLSVLSTLFNGLRNSGLEQTIAGEVLQRLIKTTLKDILVPFKSNAFSSGSV</sequence>
<dbReference type="AlphaFoldDB" id="A0A087UZU8"/>
<protein>
    <submittedName>
        <fullName evidence="1">Uncharacterized protein</fullName>
    </submittedName>
</protein>
<evidence type="ECO:0000313" key="2">
    <source>
        <dbReference type="Proteomes" id="UP000054359"/>
    </source>
</evidence>
<dbReference type="Proteomes" id="UP000054359">
    <property type="component" value="Unassembled WGS sequence"/>
</dbReference>
<name>A0A087UZU8_STEMI</name>
<gene>
    <name evidence="1" type="ORF">X975_13321</name>
</gene>
<evidence type="ECO:0000313" key="1">
    <source>
        <dbReference type="EMBL" id="KFM82887.1"/>
    </source>
</evidence>
<keyword evidence="2" id="KW-1185">Reference proteome</keyword>
<organism evidence="1 2">
    <name type="scientific">Stegodyphus mimosarum</name>
    <name type="common">African social velvet spider</name>
    <dbReference type="NCBI Taxonomy" id="407821"/>
    <lineage>
        <taxon>Eukaryota</taxon>
        <taxon>Metazoa</taxon>
        <taxon>Ecdysozoa</taxon>
        <taxon>Arthropoda</taxon>
        <taxon>Chelicerata</taxon>
        <taxon>Arachnida</taxon>
        <taxon>Araneae</taxon>
        <taxon>Araneomorphae</taxon>
        <taxon>Entelegynae</taxon>
        <taxon>Eresoidea</taxon>
        <taxon>Eresidae</taxon>
        <taxon>Stegodyphus</taxon>
    </lineage>
</organism>
<feature type="non-terminal residue" evidence="1">
    <location>
        <position position="131"/>
    </location>
</feature>
<proteinExistence type="predicted"/>
<dbReference type="EMBL" id="KK122518">
    <property type="protein sequence ID" value="KFM82887.1"/>
    <property type="molecule type" value="Genomic_DNA"/>
</dbReference>
<dbReference type="OrthoDB" id="6417120at2759"/>